<dbReference type="AlphaFoldDB" id="A0A1Y2I8Z8"/>
<sequence length="325" mass="36459">MSDSVPETSPALFQDDLEEAMRDPAIPPEDIASLVITLARKAVEEPPQDEIRGRDDDTPGLEGFLWDLWYKLLEIADVDPSMHDRLASILTAIAAKGKEGCEGWRLWNRDIDWADRPLFGAALRESMNGIFPSYVVDGTGHIIMPPYPPEVLAALAGDPPTDSPLPRSAARARTKWMNQNAFIARLWTLDIMDWSTYGISTMRMDLEPYSLPPERRSTDETSLPQELKVENAAVWIRVAGEKMFESHEILGPKGNPEWDSKRGAPGSSGGTWDGVDGYHPDRWAHWKRIFKEISEGEGRQNMRDAAKAAVEAMEQVEREHSNNSH</sequence>
<organism evidence="2 3">
    <name type="scientific">Trametes coccinea (strain BRFM310)</name>
    <name type="common">Pycnoporus coccineus</name>
    <dbReference type="NCBI Taxonomy" id="1353009"/>
    <lineage>
        <taxon>Eukaryota</taxon>
        <taxon>Fungi</taxon>
        <taxon>Dikarya</taxon>
        <taxon>Basidiomycota</taxon>
        <taxon>Agaricomycotina</taxon>
        <taxon>Agaricomycetes</taxon>
        <taxon>Polyporales</taxon>
        <taxon>Polyporaceae</taxon>
        <taxon>Trametes</taxon>
    </lineage>
</organism>
<gene>
    <name evidence="2" type="ORF">PYCCODRAFT_1379337</name>
</gene>
<feature type="region of interest" description="Disordered" evidence="1">
    <location>
        <begin position="248"/>
        <end position="274"/>
    </location>
</feature>
<feature type="compositionally biased region" description="Basic and acidic residues" evidence="1">
    <location>
        <begin position="297"/>
        <end position="306"/>
    </location>
</feature>
<dbReference type="InterPro" id="IPR053204">
    <property type="entry name" value="Oxopyrrolidines_Biosynth-assoc"/>
</dbReference>
<dbReference type="InterPro" id="IPR022085">
    <property type="entry name" value="OpdG"/>
</dbReference>
<dbReference type="STRING" id="1353009.A0A1Y2I8Z8"/>
<reference evidence="2 3" key="1">
    <citation type="journal article" date="2015" name="Biotechnol. Biofuels">
        <title>Enhanced degradation of softwood versus hardwood by the white-rot fungus Pycnoporus coccineus.</title>
        <authorList>
            <person name="Couturier M."/>
            <person name="Navarro D."/>
            <person name="Chevret D."/>
            <person name="Henrissat B."/>
            <person name="Piumi F."/>
            <person name="Ruiz-Duenas F.J."/>
            <person name="Martinez A.T."/>
            <person name="Grigoriev I.V."/>
            <person name="Riley R."/>
            <person name="Lipzen A."/>
            <person name="Berrin J.G."/>
            <person name="Master E.R."/>
            <person name="Rosso M.N."/>
        </authorList>
    </citation>
    <scope>NUCLEOTIDE SEQUENCE [LARGE SCALE GENOMIC DNA]</scope>
    <source>
        <strain evidence="2 3">BRFM310</strain>
    </source>
</reference>
<evidence type="ECO:0000313" key="2">
    <source>
        <dbReference type="EMBL" id="OSC96371.1"/>
    </source>
</evidence>
<accession>A0A1Y2I8Z8</accession>
<dbReference type="Proteomes" id="UP000193067">
    <property type="component" value="Unassembled WGS sequence"/>
</dbReference>
<dbReference type="PANTHER" id="PTHR38797">
    <property type="entry name" value="NUCLEAR PORE COMPLEX PROTEIN NUP85-RELATED"/>
    <property type="match status" value="1"/>
</dbReference>
<feature type="compositionally biased region" description="Basic and acidic residues" evidence="1">
    <location>
        <begin position="315"/>
        <end position="325"/>
    </location>
</feature>
<dbReference type="PANTHER" id="PTHR38797:SF4">
    <property type="entry name" value="NUCLEAR PORE COMPLEX PROTEIN NUP85"/>
    <property type="match status" value="1"/>
</dbReference>
<dbReference type="EMBL" id="KZ084186">
    <property type="protein sequence ID" value="OSC96371.1"/>
    <property type="molecule type" value="Genomic_DNA"/>
</dbReference>
<feature type="region of interest" description="Disordered" evidence="1">
    <location>
        <begin position="297"/>
        <end position="325"/>
    </location>
</feature>
<dbReference type="OrthoDB" id="3350591at2759"/>
<dbReference type="Pfam" id="PF12311">
    <property type="entry name" value="DUF3632"/>
    <property type="match status" value="1"/>
</dbReference>
<keyword evidence="3" id="KW-1185">Reference proteome</keyword>
<name>A0A1Y2I8Z8_TRAC3</name>
<evidence type="ECO:0000313" key="3">
    <source>
        <dbReference type="Proteomes" id="UP000193067"/>
    </source>
</evidence>
<evidence type="ECO:0000256" key="1">
    <source>
        <dbReference type="SAM" id="MobiDB-lite"/>
    </source>
</evidence>
<feature type="compositionally biased region" description="Basic and acidic residues" evidence="1">
    <location>
        <begin position="248"/>
        <end position="262"/>
    </location>
</feature>
<proteinExistence type="predicted"/>
<protein>
    <submittedName>
        <fullName evidence="2">Uncharacterized protein</fullName>
    </submittedName>
</protein>